<dbReference type="InterPro" id="IPR045076">
    <property type="entry name" value="MutS"/>
</dbReference>
<evidence type="ECO:0000256" key="2">
    <source>
        <dbReference type="ARBA" id="ARBA00022840"/>
    </source>
</evidence>
<feature type="transmembrane region" description="Helical" evidence="4">
    <location>
        <begin position="203"/>
        <end position="225"/>
    </location>
</feature>
<dbReference type="SUPFAM" id="SSF48334">
    <property type="entry name" value="DNA repair protein MutS, domain III"/>
    <property type="match status" value="1"/>
</dbReference>
<evidence type="ECO:0000256" key="3">
    <source>
        <dbReference type="ARBA" id="ARBA00023125"/>
    </source>
</evidence>
<evidence type="ECO:0000259" key="5">
    <source>
        <dbReference type="SMART" id="SM00534"/>
    </source>
</evidence>
<dbReference type="GO" id="GO:0006298">
    <property type="term" value="P:mismatch repair"/>
    <property type="evidence" value="ECO:0007669"/>
    <property type="project" value="InterPro"/>
</dbReference>
<dbReference type="GO" id="GO:0140664">
    <property type="term" value="F:ATP-dependent DNA damage sensor activity"/>
    <property type="evidence" value="ECO:0007669"/>
    <property type="project" value="InterPro"/>
</dbReference>
<name>A0A1M7I6F4_9BACT</name>
<keyword evidence="4" id="KW-1133">Transmembrane helix</keyword>
<keyword evidence="4" id="KW-0812">Transmembrane</keyword>
<dbReference type="GO" id="GO:0005524">
    <property type="term" value="F:ATP binding"/>
    <property type="evidence" value="ECO:0007669"/>
    <property type="project" value="UniProtKB-KW"/>
</dbReference>
<dbReference type="OrthoDB" id="9802448at2"/>
<keyword evidence="4" id="KW-0472">Membrane</keyword>
<dbReference type="Gene3D" id="1.10.1420.10">
    <property type="match status" value="1"/>
</dbReference>
<feature type="transmembrane region" description="Helical" evidence="4">
    <location>
        <begin position="21"/>
        <end position="41"/>
    </location>
</feature>
<evidence type="ECO:0000313" key="7">
    <source>
        <dbReference type="Proteomes" id="UP000184513"/>
    </source>
</evidence>
<dbReference type="SUPFAM" id="SSF52540">
    <property type="entry name" value="P-loop containing nucleoside triphosphate hydrolases"/>
    <property type="match status" value="1"/>
</dbReference>
<evidence type="ECO:0000256" key="1">
    <source>
        <dbReference type="ARBA" id="ARBA00022741"/>
    </source>
</evidence>
<feature type="transmembrane region" description="Helical" evidence="4">
    <location>
        <begin position="316"/>
        <end position="333"/>
    </location>
</feature>
<dbReference type="SMART" id="SM00534">
    <property type="entry name" value="MUTSac"/>
    <property type="match status" value="1"/>
</dbReference>
<dbReference type="Proteomes" id="UP000184513">
    <property type="component" value="Unassembled WGS sequence"/>
</dbReference>
<dbReference type="GO" id="GO:0030983">
    <property type="term" value="F:mismatched DNA binding"/>
    <property type="evidence" value="ECO:0007669"/>
    <property type="project" value="InterPro"/>
</dbReference>
<dbReference type="Pfam" id="PF00488">
    <property type="entry name" value="MutS_V"/>
    <property type="match status" value="1"/>
</dbReference>
<reference evidence="6 7" key="1">
    <citation type="submission" date="2016-11" db="EMBL/GenBank/DDBJ databases">
        <authorList>
            <person name="Jaros S."/>
            <person name="Januszkiewicz K."/>
            <person name="Wedrychowicz H."/>
        </authorList>
    </citation>
    <scope>NUCLEOTIDE SEQUENCE [LARGE SCALE GENOMIC DNA]</scope>
    <source>
        <strain evidence="6 7">CGMCC 1.6102</strain>
    </source>
</reference>
<evidence type="ECO:0000256" key="4">
    <source>
        <dbReference type="SAM" id="Phobius"/>
    </source>
</evidence>
<accession>A0A1M7I6F4</accession>
<dbReference type="STRING" id="388280.SAMN04488057_101209"/>
<feature type="transmembrane region" description="Helical" evidence="4">
    <location>
        <begin position="47"/>
        <end position="65"/>
    </location>
</feature>
<dbReference type="Gene3D" id="3.40.50.300">
    <property type="entry name" value="P-loop containing nucleotide triphosphate hydrolases"/>
    <property type="match status" value="1"/>
</dbReference>
<keyword evidence="2" id="KW-0067">ATP-binding</keyword>
<feature type="domain" description="DNA mismatch repair proteins mutS family" evidence="5">
    <location>
        <begin position="409"/>
        <end position="586"/>
    </location>
</feature>
<keyword evidence="7" id="KW-1185">Reference proteome</keyword>
<gene>
    <name evidence="6" type="ORF">SAMN04488057_101209</name>
</gene>
<feature type="transmembrane region" description="Helical" evidence="4">
    <location>
        <begin position="231"/>
        <end position="250"/>
    </location>
</feature>
<dbReference type="PANTHER" id="PTHR11361">
    <property type="entry name" value="DNA MISMATCH REPAIR PROTEIN MUTS FAMILY MEMBER"/>
    <property type="match status" value="1"/>
</dbReference>
<dbReference type="PANTHER" id="PTHR11361:SF99">
    <property type="entry name" value="DNA MISMATCH REPAIR PROTEIN"/>
    <property type="match status" value="1"/>
</dbReference>
<proteinExistence type="predicted"/>
<dbReference type="InterPro" id="IPR000432">
    <property type="entry name" value="DNA_mismatch_repair_MutS_C"/>
</dbReference>
<dbReference type="InterPro" id="IPR036187">
    <property type="entry name" value="DNA_mismatch_repair_MutS_sf"/>
</dbReference>
<dbReference type="InterPro" id="IPR027417">
    <property type="entry name" value="P-loop_NTPase"/>
</dbReference>
<dbReference type="AlphaFoldDB" id="A0A1M7I6F4"/>
<keyword evidence="3" id="KW-0238">DNA-binding</keyword>
<organism evidence="6 7">
    <name type="scientific">Cyclobacterium lianum</name>
    <dbReference type="NCBI Taxonomy" id="388280"/>
    <lineage>
        <taxon>Bacteria</taxon>
        <taxon>Pseudomonadati</taxon>
        <taxon>Bacteroidota</taxon>
        <taxon>Cytophagia</taxon>
        <taxon>Cytophagales</taxon>
        <taxon>Cyclobacteriaceae</taxon>
        <taxon>Cyclobacterium</taxon>
    </lineage>
</organism>
<dbReference type="GO" id="GO:0005829">
    <property type="term" value="C:cytosol"/>
    <property type="evidence" value="ECO:0007669"/>
    <property type="project" value="TreeGrafter"/>
</dbReference>
<dbReference type="RefSeq" id="WP_073090367.1">
    <property type="nucleotide sequence ID" value="NZ_FRCY01000001.1"/>
</dbReference>
<protein>
    <submittedName>
        <fullName evidence="6">MutS domain V</fullName>
    </submittedName>
</protein>
<sequence>MNTAFDLSDPEKSLAMARKRILLLSGARLIMFFLMGIVLVVGIAEAHWIALVFIPLSGVFVWLILQFNQQKDIEHFYLAVKEIAQARTRRKERQLTEFDGGEVFIDPGHPFSSDLDLFGNHSLFQLIDHTVSRGGSRKLASWMQWPLSPGQAQQKQEALTELSRKKKFLVVFEALGKAFLKQEKSKHLFYQWLNSKVNWKQAFLLPMVFGPIAGMSLLIAVLFGYISAAYISLYILISLGLLSVVFSPLLKAMKAMPNDHDLKTFQAWAALLEAEHFDHPILEAYQKPVKNHGFLASNALKQLESLTFLIQNRTNLMYLIFNVFFWTDFYVFYRLTSWKEKVGKNMQLWEENFESWEALVSLAAFIEEEDLVYPAQWSNENILRMKAVKHPLIKPEECIANDFSLGETQQVVLLTGSNMSGKTTFMRTVGINMVLAGMGVPPFARFFQSGPFQLYTSMRNTDSLGESVSSFYAELARIKGLLDQAAKGVPLFYLLDEILKGTNTADRIMGSEALIHQLVQTASRGIISTHDIELSGLERKLPSLVNYSFHHDIQQDEIVFDYTIKPGPCPNFNAQKLMELMGIKIK</sequence>
<evidence type="ECO:0000313" key="6">
    <source>
        <dbReference type="EMBL" id="SHM36275.1"/>
    </source>
</evidence>
<keyword evidence="1" id="KW-0547">Nucleotide-binding</keyword>
<dbReference type="EMBL" id="FRCY01000001">
    <property type="protein sequence ID" value="SHM36275.1"/>
    <property type="molecule type" value="Genomic_DNA"/>
</dbReference>